<reference evidence="2" key="1">
    <citation type="submission" date="2014-09" db="EMBL/GenBank/DDBJ databases">
        <authorList>
            <person name="Magalhaes I.L.F."/>
            <person name="Oliveira U."/>
            <person name="Santos F.R."/>
            <person name="Vidigal T.H.D.A."/>
            <person name="Brescovit A.D."/>
            <person name="Santos A.J."/>
        </authorList>
    </citation>
    <scope>NUCLEOTIDE SEQUENCE</scope>
    <source>
        <tissue evidence="2">Shoot tissue taken approximately 20 cm above the soil surface</tissue>
    </source>
</reference>
<feature type="transmembrane region" description="Helical" evidence="1">
    <location>
        <begin position="20"/>
        <end position="43"/>
    </location>
</feature>
<proteinExistence type="predicted"/>
<dbReference type="AlphaFoldDB" id="A0A0A9D1J4"/>
<reference evidence="2" key="2">
    <citation type="journal article" date="2015" name="Data Brief">
        <title>Shoot transcriptome of the giant reed, Arundo donax.</title>
        <authorList>
            <person name="Barrero R.A."/>
            <person name="Guerrero F.D."/>
            <person name="Moolhuijzen P."/>
            <person name="Goolsby J.A."/>
            <person name="Tidwell J."/>
            <person name="Bellgard S.E."/>
            <person name="Bellgard M.I."/>
        </authorList>
    </citation>
    <scope>NUCLEOTIDE SEQUENCE</scope>
    <source>
        <tissue evidence="2">Shoot tissue taken approximately 20 cm above the soil surface</tissue>
    </source>
</reference>
<organism evidence="2">
    <name type="scientific">Arundo donax</name>
    <name type="common">Giant reed</name>
    <name type="synonym">Donax arundinaceus</name>
    <dbReference type="NCBI Taxonomy" id="35708"/>
    <lineage>
        <taxon>Eukaryota</taxon>
        <taxon>Viridiplantae</taxon>
        <taxon>Streptophyta</taxon>
        <taxon>Embryophyta</taxon>
        <taxon>Tracheophyta</taxon>
        <taxon>Spermatophyta</taxon>
        <taxon>Magnoliopsida</taxon>
        <taxon>Liliopsida</taxon>
        <taxon>Poales</taxon>
        <taxon>Poaceae</taxon>
        <taxon>PACMAD clade</taxon>
        <taxon>Arundinoideae</taxon>
        <taxon>Arundineae</taxon>
        <taxon>Arundo</taxon>
    </lineage>
</organism>
<keyword evidence="1" id="KW-0472">Membrane</keyword>
<accession>A0A0A9D1J4</accession>
<name>A0A0A9D1J4_ARUDO</name>
<keyword evidence="1" id="KW-1133">Transmembrane helix</keyword>
<dbReference type="EMBL" id="GBRH01216239">
    <property type="protein sequence ID" value="JAD81656.1"/>
    <property type="molecule type" value="Transcribed_RNA"/>
</dbReference>
<evidence type="ECO:0000313" key="2">
    <source>
        <dbReference type="EMBL" id="JAD81656.1"/>
    </source>
</evidence>
<protein>
    <submittedName>
        <fullName evidence="2">Uncharacterized protein</fullName>
    </submittedName>
</protein>
<keyword evidence="1" id="KW-0812">Transmembrane</keyword>
<sequence length="60" mass="7090">MDNCLSWEKNSECKMFKKIALAAISKMWLLDLFFSFCSTVLFTRNRTTFFSTMHIVSKLK</sequence>
<evidence type="ECO:0000256" key="1">
    <source>
        <dbReference type="SAM" id="Phobius"/>
    </source>
</evidence>